<keyword evidence="3" id="KW-1185">Reference proteome</keyword>
<dbReference type="AlphaFoldDB" id="A0A226ERW2"/>
<dbReference type="Proteomes" id="UP000198287">
    <property type="component" value="Unassembled WGS sequence"/>
</dbReference>
<evidence type="ECO:0000256" key="1">
    <source>
        <dbReference type="SAM" id="MobiDB-lite"/>
    </source>
</evidence>
<proteinExistence type="predicted"/>
<feature type="region of interest" description="Disordered" evidence="1">
    <location>
        <begin position="362"/>
        <end position="387"/>
    </location>
</feature>
<sequence length="483" mass="55536">MAENGAELSLDDYIKVKKKQGSFKIGRGRGGKVVTQKRNRKEGRAAVKNNRPVRTGIKVYKNRQSGFGGGRGSRSRYFNNVIAGAGNIIVGNQGRVPRAGGGRRGRGGYRNRITGGRQIINQIQPLIGSRYRNRNIRGSSQSQFLVRQAQQRLRLNVAGVQQRQRRNNNDMRSIGRLNKRSNRRAVQKLARKRVQRARLQLAKRKVVFRPETRRPGLESLMPLLSVTSGIRRTRTGFVTVSNPVDKQIHRLVVQEKIQKAQQIRNNRSFNNNPSSNNSWHTVLTTISPPRQQRPQQQYQQPRQNNIMPLMMSNFNYEPQRLQQNRHHPGDVRLRNDTQSRASLNHNQRSIPAMGMSMYADQEETQRMRLQHPRSQQQQQQQQWVVPPPSPPFAFRRTAVNNMYDPTNPAIDYYNMSHHQSQQSHALNPDIQRKINFIQNHGNNRSGSVEQRGGSGLREIIPDFRAPVSSSTMKLGDRFKMYMQ</sequence>
<dbReference type="EMBL" id="LNIX01000002">
    <property type="protein sequence ID" value="OXA59326.1"/>
    <property type="molecule type" value="Genomic_DNA"/>
</dbReference>
<evidence type="ECO:0000313" key="3">
    <source>
        <dbReference type="Proteomes" id="UP000198287"/>
    </source>
</evidence>
<reference evidence="2 3" key="1">
    <citation type="submission" date="2015-12" db="EMBL/GenBank/DDBJ databases">
        <title>The genome of Folsomia candida.</title>
        <authorList>
            <person name="Faddeeva A."/>
            <person name="Derks M.F."/>
            <person name="Anvar Y."/>
            <person name="Smit S."/>
            <person name="Van Straalen N."/>
            <person name="Roelofs D."/>
        </authorList>
    </citation>
    <scope>NUCLEOTIDE SEQUENCE [LARGE SCALE GENOMIC DNA]</scope>
    <source>
        <strain evidence="2 3">VU population</strain>
        <tissue evidence="2">Whole body</tissue>
    </source>
</reference>
<gene>
    <name evidence="2" type="ORF">Fcan01_06080</name>
</gene>
<organism evidence="2 3">
    <name type="scientific">Folsomia candida</name>
    <name type="common">Springtail</name>
    <dbReference type="NCBI Taxonomy" id="158441"/>
    <lineage>
        <taxon>Eukaryota</taxon>
        <taxon>Metazoa</taxon>
        <taxon>Ecdysozoa</taxon>
        <taxon>Arthropoda</taxon>
        <taxon>Hexapoda</taxon>
        <taxon>Collembola</taxon>
        <taxon>Entomobryomorpha</taxon>
        <taxon>Isotomoidea</taxon>
        <taxon>Isotomidae</taxon>
        <taxon>Proisotominae</taxon>
        <taxon>Folsomia</taxon>
    </lineage>
</organism>
<name>A0A226ERW2_FOLCA</name>
<accession>A0A226ERW2</accession>
<comment type="caution">
    <text evidence="2">The sequence shown here is derived from an EMBL/GenBank/DDBJ whole genome shotgun (WGS) entry which is preliminary data.</text>
</comment>
<evidence type="ECO:0000313" key="2">
    <source>
        <dbReference type="EMBL" id="OXA59326.1"/>
    </source>
</evidence>
<protein>
    <submittedName>
        <fullName evidence="2">Uncharacterized protein</fullName>
    </submittedName>
</protein>